<evidence type="ECO:0000256" key="5">
    <source>
        <dbReference type="ARBA" id="ARBA00022960"/>
    </source>
</evidence>
<dbReference type="Pfam" id="PF01098">
    <property type="entry name" value="FTSW_RODA_SPOVE"/>
    <property type="match status" value="1"/>
</dbReference>
<dbReference type="Proteomes" id="UP000319342">
    <property type="component" value="Chromosome"/>
</dbReference>
<feature type="transmembrane region" description="Helical" evidence="17">
    <location>
        <begin position="360"/>
        <end position="381"/>
    </location>
</feature>
<feature type="compositionally biased region" description="Polar residues" evidence="16">
    <location>
        <begin position="399"/>
        <end position="411"/>
    </location>
</feature>
<keyword evidence="7 17" id="KW-1133">Transmembrane helix</keyword>
<comment type="subcellular location">
    <subcellularLocation>
        <location evidence="1">Membrane</location>
        <topology evidence="1">Multi-pass membrane protein</topology>
    </subcellularLocation>
</comment>
<evidence type="ECO:0000256" key="14">
    <source>
        <dbReference type="ARBA" id="ARBA00044770"/>
    </source>
</evidence>
<evidence type="ECO:0000256" key="10">
    <source>
        <dbReference type="ARBA" id="ARBA00033270"/>
    </source>
</evidence>
<keyword evidence="8 17" id="KW-0472">Membrane</keyword>
<evidence type="ECO:0000256" key="16">
    <source>
        <dbReference type="SAM" id="MobiDB-lite"/>
    </source>
</evidence>
<dbReference type="GO" id="GO:0008955">
    <property type="term" value="F:peptidoglycan glycosyltransferase activity"/>
    <property type="evidence" value="ECO:0007669"/>
    <property type="project" value="UniProtKB-EC"/>
</dbReference>
<feature type="transmembrane region" description="Helical" evidence="17">
    <location>
        <begin position="70"/>
        <end position="90"/>
    </location>
</feature>
<evidence type="ECO:0000256" key="2">
    <source>
        <dbReference type="ARBA" id="ARBA00022676"/>
    </source>
</evidence>
<dbReference type="GO" id="GO:0009252">
    <property type="term" value="P:peptidoglycan biosynthetic process"/>
    <property type="evidence" value="ECO:0007669"/>
    <property type="project" value="UniProtKB-KW"/>
</dbReference>
<dbReference type="InterPro" id="IPR001182">
    <property type="entry name" value="FtsW/RodA"/>
</dbReference>
<protein>
    <recommendedName>
        <fullName evidence="12">Probable peptidoglycan glycosyltransferase FtsW</fullName>
        <ecNumber evidence="14">2.4.99.28</ecNumber>
    </recommendedName>
    <alternativeName>
        <fullName evidence="13">Cell division protein FtsW</fullName>
    </alternativeName>
    <alternativeName>
        <fullName evidence="10">Cell wall polymerase</fullName>
    </alternativeName>
    <alternativeName>
        <fullName evidence="9">Peptidoglycan polymerase</fullName>
    </alternativeName>
</protein>
<keyword evidence="2" id="KW-0328">Glycosyltransferase</keyword>
<evidence type="ECO:0000256" key="12">
    <source>
        <dbReference type="ARBA" id="ARBA00041185"/>
    </source>
</evidence>
<evidence type="ECO:0000256" key="6">
    <source>
        <dbReference type="ARBA" id="ARBA00022984"/>
    </source>
</evidence>
<evidence type="ECO:0000256" key="1">
    <source>
        <dbReference type="ARBA" id="ARBA00004141"/>
    </source>
</evidence>
<feature type="region of interest" description="Disordered" evidence="16">
    <location>
        <begin position="392"/>
        <end position="411"/>
    </location>
</feature>
<keyword evidence="3 18" id="KW-0808">Transferase</keyword>
<evidence type="ECO:0000256" key="4">
    <source>
        <dbReference type="ARBA" id="ARBA00022692"/>
    </source>
</evidence>
<dbReference type="GO" id="GO:0051301">
    <property type="term" value="P:cell division"/>
    <property type="evidence" value="ECO:0007669"/>
    <property type="project" value="InterPro"/>
</dbReference>
<accession>A0A518CYQ8</accession>
<feature type="transmembrane region" description="Helical" evidence="17">
    <location>
        <begin position="296"/>
        <end position="316"/>
    </location>
</feature>
<evidence type="ECO:0000256" key="8">
    <source>
        <dbReference type="ARBA" id="ARBA00023136"/>
    </source>
</evidence>
<name>A0A518CYQ8_9BACT</name>
<evidence type="ECO:0000256" key="11">
    <source>
        <dbReference type="ARBA" id="ARBA00038053"/>
    </source>
</evidence>
<feature type="transmembrane region" description="Helical" evidence="17">
    <location>
        <begin position="144"/>
        <end position="164"/>
    </location>
</feature>
<sequence length="411" mass="42414">MLAAVGGGRAASTAVRGEGQLDFGGFLDRMGERDVTGPARGLFGVVLALLGAGFLLQVGHAATVMGTAEFHAHVVAELVMRALAIVVILVAARIGPSGLRPFLPLLVTLSLVALFCVFVPGIGVNLNGARRWIHVGISVQPSEVARVVLILWLAHYCVALGPRIDTVRRGLARMMGVTMTIAGLVLVQPDLGGTLVLLICACATMWTGGVATSRVALPFFGLSVGAFALAVTGQGYVSGRLAMWLDRTQNAQVNEAVGALATSGPFGAGYTGGVLRNLGFSYQNSDFAFSFVGEELGWAGVVGLIALLVAFLWYGARVVLAVRDRFDAVCAFGLTLSVAFQAVVHVGVVSGLMPPKGMTLPFLSSGGTSLLVSSLTVGLVLGAARRTARRQADDLGSADASTTVHAPTTSA</sequence>
<dbReference type="OrthoDB" id="9768187at2"/>
<dbReference type="PANTHER" id="PTHR30474">
    <property type="entry name" value="CELL CYCLE PROTEIN"/>
    <property type="match status" value="1"/>
</dbReference>
<keyword evidence="6" id="KW-0573">Peptidoglycan synthesis</keyword>
<evidence type="ECO:0000256" key="7">
    <source>
        <dbReference type="ARBA" id="ARBA00022989"/>
    </source>
</evidence>
<evidence type="ECO:0000313" key="19">
    <source>
        <dbReference type="Proteomes" id="UP000319342"/>
    </source>
</evidence>
<dbReference type="PANTHER" id="PTHR30474:SF2">
    <property type="entry name" value="PEPTIDOGLYCAN GLYCOSYLTRANSFERASE FTSW-RELATED"/>
    <property type="match status" value="1"/>
</dbReference>
<evidence type="ECO:0000313" key="18">
    <source>
        <dbReference type="EMBL" id="QDU84315.1"/>
    </source>
</evidence>
<dbReference type="AlphaFoldDB" id="A0A518CYQ8"/>
<reference evidence="18 19" key="1">
    <citation type="submission" date="2019-02" db="EMBL/GenBank/DDBJ databases">
        <title>Deep-cultivation of Planctomycetes and their phenomic and genomic characterization uncovers novel biology.</title>
        <authorList>
            <person name="Wiegand S."/>
            <person name="Jogler M."/>
            <person name="Boedeker C."/>
            <person name="Pinto D."/>
            <person name="Vollmers J."/>
            <person name="Rivas-Marin E."/>
            <person name="Kohn T."/>
            <person name="Peeters S.H."/>
            <person name="Heuer A."/>
            <person name="Rast P."/>
            <person name="Oberbeckmann S."/>
            <person name="Bunk B."/>
            <person name="Jeske O."/>
            <person name="Meyerdierks A."/>
            <person name="Storesund J.E."/>
            <person name="Kallscheuer N."/>
            <person name="Luecker S."/>
            <person name="Lage O.M."/>
            <person name="Pohl T."/>
            <person name="Merkel B.J."/>
            <person name="Hornburger P."/>
            <person name="Mueller R.-W."/>
            <person name="Bruemmer F."/>
            <person name="Labrenz M."/>
            <person name="Spormann A.M."/>
            <person name="Op den Camp H."/>
            <person name="Overmann J."/>
            <person name="Amann R."/>
            <person name="Jetten M.S.M."/>
            <person name="Mascher T."/>
            <person name="Medema M.H."/>
            <person name="Devos D.P."/>
            <person name="Kaster A.-K."/>
            <person name="Ovreas L."/>
            <person name="Rohde M."/>
            <person name="Galperin M.Y."/>
            <person name="Jogler C."/>
        </authorList>
    </citation>
    <scope>NUCLEOTIDE SEQUENCE [LARGE SCALE GENOMIC DNA]</scope>
    <source>
        <strain evidence="18 19">Pla163</strain>
    </source>
</reference>
<dbReference type="EMBL" id="CP036290">
    <property type="protein sequence ID" value="QDU84315.1"/>
    <property type="molecule type" value="Genomic_DNA"/>
</dbReference>
<evidence type="ECO:0000256" key="13">
    <source>
        <dbReference type="ARBA" id="ARBA00041418"/>
    </source>
</evidence>
<keyword evidence="19" id="KW-1185">Reference proteome</keyword>
<feature type="transmembrane region" description="Helical" evidence="17">
    <location>
        <begin position="39"/>
        <end position="58"/>
    </location>
</feature>
<gene>
    <name evidence="18" type="primary">ftsW</name>
    <name evidence="18" type="ORF">Pla163_14220</name>
</gene>
<dbReference type="RefSeq" id="WP_145185635.1">
    <property type="nucleotide sequence ID" value="NZ_CP036290.1"/>
</dbReference>
<feature type="transmembrane region" description="Helical" evidence="17">
    <location>
        <begin position="102"/>
        <end position="124"/>
    </location>
</feature>
<dbReference type="GO" id="GO:0008360">
    <property type="term" value="P:regulation of cell shape"/>
    <property type="evidence" value="ECO:0007669"/>
    <property type="project" value="UniProtKB-KW"/>
</dbReference>
<evidence type="ECO:0000256" key="15">
    <source>
        <dbReference type="ARBA" id="ARBA00049902"/>
    </source>
</evidence>
<proteinExistence type="inferred from homology"/>
<dbReference type="GO" id="GO:0005886">
    <property type="term" value="C:plasma membrane"/>
    <property type="evidence" value="ECO:0007669"/>
    <property type="project" value="TreeGrafter"/>
</dbReference>
<feature type="transmembrane region" description="Helical" evidence="17">
    <location>
        <begin position="194"/>
        <end position="212"/>
    </location>
</feature>
<comment type="catalytic activity">
    <reaction evidence="15">
        <text>[GlcNAc-(1-&gt;4)-Mur2Ac(oyl-L-Ala-gamma-D-Glu-L-Lys-D-Ala-D-Ala)](n)-di-trans,octa-cis-undecaprenyl diphosphate + beta-D-GlcNAc-(1-&gt;4)-Mur2Ac(oyl-L-Ala-gamma-D-Glu-L-Lys-D-Ala-D-Ala)-di-trans,octa-cis-undecaprenyl diphosphate = [GlcNAc-(1-&gt;4)-Mur2Ac(oyl-L-Ala-gamma-D-Glu-L-Lys-D-Ala-D-Ala)](n+1)-di-trans,octa-cis-undecaprenyl diphosphate + di-trans,octa-cis-undecaprenyl diphosphate + H(+)</text>
        <dbReference type="Rhea" id="RHEA:23708"/>
        <dbReference type="Rhea" id="RHEA-COMP:9602"/>
        <dbReference type="Rhea" id="RHEA-COMP:9603"/>
        <dbReference type="ChEBI" id="CHEBI:15378"/>
        <dbReference type="ChEBI" id="CHEBI:58405"/>
        <dbReference type="ChEBI" id="CHEBI:60033"/>
        <dbReference type="ChEBI" id="CHEBI:78435"/>
        <dbReference type="EC" id="2.4.99.28"/>
    </reaction>
</comment>
<feature type="transmembrane region" description="Helical" evidence="17">
    <location>
        <begin position="328"/>
        <end position="348"/>
    </location>
</feature>
<keyword evidence="5" id="KW-0133">Cell shape</keyword>
<evidence type="ECO:0000256" key="3">
    <source>
        <dbReference type="ARBA" id="ARBA00022679"/>
    </source>
</evidence>
<evidence type="ECO:0000256" key="17">
    <source>
        <dbReference type="SAM" id="Phobius"/>
    </source>
</evidence>
<dbReference type="GO" id="GO:0015648">
    <property type="term" value="F:lipid-linked peptidoglycan transporter activity"/>
    <property type="evidence" value="ECO:0007669"/>
    <property type="project" value="TreeGrafter"/>
</dbReference>
<keyword evidence="4 17" id="KW-0812">Transmembrane</keyword>
<evidence type="ECO:0000256" key="9">
    <source>
        <dbReference type="ARBA" id="ARBA00032370"/>
    </source>
</evidence>
<feature type="transmembrane region" description="Helical" evidence="17">
    <location>
        <begin position="219"/>
        <end position="237"/>
    </location>
</feature>
<organism evidence="18 19">
    <name type="scientific">Rohdeia mirabilis</name>
    <dbReference type="NCBI Taxonomy" id="2528008"/>
    <lineage>
        <taxon>Bacteria</taxon>
        <taxon>Pseudomonadati</taxon>
        <taxon>Planctomycetota</taxon>
        <taxon>Planctomycetia</taxon>
        <taxon>Planctomycetia incertae sedis</taxon>
        <taxon>Rohdeia</taxon>
    </lineage>
</organism>
<dbReference type="GO" id="GO:0032153">
    <property type="term" value="C:cell division site"/>
    <property type="evidence" value="ECO:0007669"/>
    <property type="project" value="TreeGrafter"/>
</dbReference>
<comment type="similarity">
    <text evidence="11">Belongs to the SEDS family. FtsW subfamily.</text>
</comment>
<dbReference type="EC" id="2.4.99.28" evidence="14"/>